<keyword evidence="1" id="KW-0677">Repeat</keyword>
<protein>
    <recommendedName>
        <fullName evidence="2">Nephrocystin 3-like N-terminal domain-containing protein</fullName>
    </recommendedName>
</protein>
<dbReference type="InterPro" id="IPR056884">
    <property type="entry name" value="NPHP3-like_N"/>
</dbReference>
<dbReference type="PANTHER" id="PTHR10039:SF15">
    <property type="entry name" value="NACHT DOMAIN-CONTAINING PROTEIN"/>
    <property type="match status" value="1"/>
</dbReference>
<dbReference type="GeneID" id="85351318"/>
<evidence type="ECO:0000313" key="3">
    <source>
        <dbReference type="EMBL" id="KAK0452855.1"/>
    </source>
</evidence>
<dbReference type="PANTHER" id="PTHR10039">
    <property type="entry name" value="AMELOGENIN"/>
    <property type="match status" value="1"/>
</dbReference>
<accession>A0AA39N0N5</accession>
<dbReference type="RefSeq" id="XP_060328191.1">
    <property type="nucleotide sequence ID" value="XM_060467770.1"/>
</dbReference>
<dbReference type="InterPro" id="IPR027417">
    <property type="entry name" value="P-loop_NTPase"/>
</dbReference>
<gene>
    <name evidence="3" type="ORF">EV420DRAFT_1273555</name>
</gene>
<feature type="non-terminal residue" evidence="3">
    <location>
        <position position="219"/>
    </location>
</feature>
<feature type="domain" description="Nephrocystin 3-like N-terminal" evidence="2">
    <location>
        <begin position="1"/>
        <end position="146"/>
    </location>
</feature>
<dbReference type="Proteomes" id="UP001175211">
    <property type="component" value="Unassembled WGS sequence"/>
</dbReference>
<reference evidence="3" key="1">
    <citation type="submission" date="2023-06" db="EMBL/GenBank/DDBJ databases">
        <authorList>
            <consortium name="Lawrence Berkeley National Laboratory"/>
            <person name="Ahrendt S."/>
            <person name="Sahu N."/>
            <person name="Indic B."/>
            <person name="Wong-Bajracharya J."/>
            <person name="Merenyi Z."/>
            <person name="Ke H.-M."/>
            <person name="Monk M."/>
            <person name="Kocsube S."/>
            <person name="Drula E."/>
            <person name="Lipzen A."/>
            <person name="Balint B."/>
            <person name="Henrissat B."/>
            <person name="Andreopoulos B."/>
            <person name="Martin F.M."/>
            <person name="Harder C.B."/>
            <person name="Rigling D."/>
            <person name="Ford K.L."/>
            <person name="Foster G.D."/>
            <person name="Pangilinan J."/>
            <person name="Papanicolaou A."/>
            <person name="Barry K."/>
            <person name="LaButti K."/>
            <person name="Viragh M."/>
            <person name="Koriabine M."/>
            <person name="Yan M."/>
            <person name="Riley R."/>
            <person name="Champramary S."/>
            <person name="Plett K.L."/>
            <person name="Tsai I.J."/>
            <person name="Slot J."/>
            <person name="Sipos G."/>
            <person name="Plett J."/>
            <person name="Nagy L.G."/>
            <person name="Grigoriev I.V."/>
        </authorList>
    </citation>
    <scope>NUCLEOTIDE SEQUENCE</scope>
    <source>
        <strain evidence="3">CCBAS 213</strain>
    </source>
</reference>
<evidence type="ECO:0000313" key="4">
    <source>
        <dbReference type="Proteomes" id="UP001175211"/>
    </source>
</evidence>
<dbReference type="SUPFAM" id="SSF52540">
    <property type="entry name" value="P-loop containing nucleoside triphosphate hydrolases"/>
    <property type="match status" value="1"/>
</dbReference>
<evidence type="ECO:0000259" key="2">
    <source>
        <dbReference type="Pfam" id="PF24883"/>
    </source>
</evidence>
<dbReference type="Gene3D" id="3.40.50.300">
    <property type="entry name" value="P-loop containing nucleotide triphosphate hydrolases"/>
    <property type="match status" value="1"/>
</dbReference>
<name>A0AA39N0N5_ARMTA</name>
<proteinExistence type="predicted"/>
<evidence type="ECO:0000256" key="1">
    <source>
        <dbReference type="ARBA" id="ARBA00022737"/>
    </source>
</evidence>
<organism evidence="3 4">
    <name type="scientific">Armillaria tabescens</name>
    <name type="common">Ringless honey mushroom</name>
    <name type="synonym">Agaricus tabescens</name>
    <dbReference type="NCBI Taxonomy" id="1929756"/>
    <lineage>
        <taxon>Eukaryota</taxon>
        <taxon>Fungi</taxon>
        <taxon>Dikarya</taxon>
        <taxon>Basidiomycota</taxon>
        <taxon>Agaricomycotina</taxon>
        <taxon>Agaricomycetes</taxon>
        <taxon>Agaricomycetidae</taxon>
        <taxon>Agaricales</taxon>
        <taxon>Marasmiineae</taxon>
        <taxon>Physalacriaceae</taxon>
        <taxon>Desarmillaria</taxon>
    </lineage>
</organism>
<dbReference type="Pfam" id="PF24883">
    <property type="entry name" value="NPHP3_N"/>
    <property type="match status" value="1"/>
</dbReference>
<sequence length="219" mass="24289">MWCKGLAGTGKSSLVGTLHDLLTADMGGRSRLAVFVRYDRIEYSNASKLITSIAYALGMFDVRIGMAISKVVEKSRSVVTMADPSAQFQLLLRGPLERILDLVDEGPLVVIIDGLDECNASSELLITLAEGFGPKLPFMRLIVSSRPVHHIATAFEGRDCIYPLHLDTSSKSVNRDIRFYLEREFARIHDDAFQEKCKELHAVNELTTRASGLFIWAAT</sequence>
<dbReference type="AlphaFoldDB" id="A0AA39N0N5"/>
<dbReference type="EMBL" id="JAUEPS010000029">
    <property type="protein sequence ID" value="KAK0452855.1"/>
    <property type="molecule type" value="Genomic_DNA"/>
</dbReference>
<comment type="caution">
    <text evidence="3">The sequence shown here is derived from an EMBL/GenBank/DDBJ whole genome shotgun (WGS) entry which is preliminary data.</text>
</comment>
<keyword evidence="4" id="KW-1185">Reference proteome</keyword>